<name>A0A0N0XLK6_9NEIS</name>
<dbReference type="Proteomes" id="UP000037939">
    <property type="component" value="Unassembled WGS sequence"/>
</dbReference>
<evidence type="ECO:0000313" key="2">
    <source>
        <dbReference type="Proteomes" id="UP000037939"/>
    </source>
</evidence>
<keyword evidence="2" id="KW-1185">Reference proteome</keyword>
<dbReference type="RefSeq" id="WP_152969011.1">
    <property type="nucleotide sequence ID" value="NZ_LAQT01000001.1"/>
</dbReference>
<comment type="caution">
    <text evidence="1">The sequence shown here is derived from an EMBL/GenBank/DDBJ whole genome shotgun (WGS) entry which is preliminary data.</text>
</comment>
<reference evidence="1 2" key="1">
    <citation type="submission" date="2015-07" db="EMBL/GenBank/DDBJ databases">
        <title>Draft genome sequence of the Amantichitinum ursilacus IGB-41, a new chitin-degrading bacterium.</title>
        <authorList>
            <person name="Kirstahler P."/>
            <person name="Guenther M."/>
            <person name="Grumaz C."/>
            <person name="Rupp S."/>
            <person name="Zibek S."/>
            <person name="Sohn K."/>
        </authorList>
    </citation>
    <scope>NUCLEOTIDE SEQUENCE [LARGE SCALE GENOMIC DNA]</scope>
    <source>
        <strain evidence="1 2">IGB-41</strain>
    </source>
</reference>
<sequence>MPSIKIHRTGSLGRQPCMLVDGRPVGLTTHGACLSAALPPGRHVLQAQLDWGKTPPVEFDLEGDDVHFTVKSSIHGWKLLFAPFYLFAPHNALVVERRH</sequence>
<dbReference type="EMBL" id="LAQT01000001">
    <property type="protein sequence ID" value="KPC55283.1"/>
    <property type="molecule type" value="Genomic_DNA"/>
</dbReference>
<organism evidence="1 2">
    <name type="scientific">Amantichitinum ursilacus</name>
    <dbReference type="NCBI Taxonomy" id="857265"/>
    <lineage>
        <taxon>Bacteria</taxon>
        <taxon>Pseudomonadati</taxon>
        <taxon>Pseudomonadota</taxon>
        <taxon>Betaproteobacteria</taxon>
        <taxon>Neisseriales</taxon>
        <taxon>Chitinibacteraceae</taxon>
        <taxon>Amantichitinum</taxon>
    </lineage>
</organism>
<gene>
    <name evidence="1" type="ORF">WG78_01455</name>
</gene>
<evidence type="ECO:0000313" key="1">
    <source>
        <dbReference type="EMBL" id="KPC55283.1"/>
    </source>
</evidence>
<evidence type="ECO:0008006" key="3">
    <source>
        <dbReference type="Google" id="ProtNLM"/>
    </source>
</evidence>
<protein>
    <recommendedName>
        <fullName evidence="3">DUF2846 domain-containing protein</fullName>
    </recommendedName>
</protein>
<dbReference type="OrthoDB" id="5194128at2"/>
<accession>A0A0N0XLK6</accession>
<proteinExistence type="predicted"/>
<dbReference type="AlphaFoldDB" id="A0A0N0XLK6"/>